<dbReference type="AlphaFoldDB" id="A0A4R1BDM0"/>
<dbReference type="InterPro" id="IPR022484">
    <property type="entry name" value="PEP-CTERM/exosrtase_acylTfrase"/>
</dbReference>
<proteinExistence type="predicted"/>
<dbReference type="Proteomes" id="UP000295443">
    <property type="component" value="Unassembled WGS sequence"/>
</dbReference>
<dbReference type="EMBL" id="SJZB01000029">
    <property type="protein sequence ID" value="TCJ15180.1"/>
    <property type="molecule type" value="Genomic_DNA"/>
</dbReference>
<protein>
    <submittedName>
        <fullName evidence="1">PEP-CTERM/exosortase system-associated acyltransferase</fullName>
    </submittedName>
</protein>
<dbReference type="GO" id="GO:0016746">
    <property type="term" value="F:acyltransferase activity"/>
    <property type="evidence" value="ECO:0007669"/>
    <property type="project" value="UniProtKB-KW"/>
</dbReference>
<dbReference type="Pfam" id="PF13444">
    <property type="entry name" value="Acetyltransf_5"/>
    <property type="match status" value="1"/>
</dbReference>
<dbReference type="SUPFAM" id="SSF55729">
    <property type="entry name" value="Acyl-CoA N-acyltransferases (Nat)"/>
    <property type="match status" value="1"/>
</dbReference>
<dbReference type="OrthoDB" id="582214at2"/>
<evidence type="ECO:0000313" key="2">
    <source>
        <dbReference type="Proteomes" id="UP000295443"/>
    </source>
</evidence>
<accession>A0A4R1BDM0</accession>
<comment type="caution">
    <text evidence="1">The sequence shown here is derived from an EMBL/GenBank/DDBJ whole genome shotgun (WGS) entry which is preliminary data.</text>
</comment>
<organism evidence="1 2">
    <name type="scientific">Parasulfuritortus cantonensis</name>
    <dbReference type="NCBI Taxonomy" id="2528202"/>
    <lineage>
        <taxon>Bacteria</taxon>
        <taxon>Pseudomonadati</taxon>
        <taxon>Pseudomonadota</taxon>
        <taxon>Betaproteobacteria</taxon>
        <taxon>Nitrosomonadales</taxon>
        <taxon>Thiobacillaceae</taxon>
        <taxon>Parasulfuritortus</taxon>
    </lineage>
</organism>
<dbReference type="InterPro" id="IPR016181">
    <property type="entry name" value="Acyl_CoA_acyltransferase"/>
</dbReference>
<keyword evidence="1" id="KW-0012">Acyltransferase</keyword>
<dbReference type="RefSeq" id="WP_131446273.1">
    <property type="nucleotide sequence ID" value="NZ_SJZB01000029.1"/>
</dbReference>
<name>A0A4R1BDM0_9PROT</name>
<keyword evidence="2" id="KW-1185">Reference proteome</keyword>
<keyword evidence="1" id="KW-0808">Transferase</keyword>
<evidence type="ECO:0000313" key="1">
    <source>
        <dbReference type="EMBL" id="TCJ15180.1"/>
    </source>
</evidence>
<sequence length="253" mass="28441">MPNDLIAALDRYFELVHADDDGLRMEVYRLRYQVYVVETGFERSEHCRQAIGADGLPYFWEEDSFDRRADHFLLRHRASGLYAATARLILPHPEDACSLFPIEWHCELDRPVLGAAARGRLAEISRFAVSKAFKKRAGEAGTLAGVADDIERYFQEDERRVLPHLSLGLFAAVMRMVHAHGIRHSYAVMEPALKRLLARFGVLFEQIGPEADYHGARVPCLISADSALGHIKQAAPHVWDLITERGALVGQPG</sequence>
<gene>
    <name evidence="1" type="ORF">EZJ19_07675</name>
</gene>
<reference evidence="1 2" key="1">
    <citation type="submission" date="2019-03" db="EMBL/GenBank/DDBJ databases">
        <title>Genome sequence of Thiobacillaceae bacterium LSR1, a sulfur-oxidizing bacterium isolated from freshwater sediment.</title>
        <authorList>
            <person name="Li S."/>
        </authorList>
    </citation>
    <scope>NUCLEOTIDE SEQUENCE [LARGE SCALE GENOMIC DNA]</scope>
    <source>
        <strain evidence="1 2">LSR1</strain>
    </source>
</reference>
<dbReference type="Gene3D" id="3.40.630.30">
    <property type="match status" value="1"/>
</dbReference>
<dbReference type="NCBIfam" id="TIGR03694">
    <property type="entry name" value="exosort_acyl"/>
    <property type="match status" value="1"/>
</dbReference>